<accession>A0AA38XLB4</accession>
<dbReference type="PRINTS" id="PR00081">
    <property type="entry name" value="GDHRDH"/>
</dbReference>
<comment type="similarity">
    <text evidence="1">Belongs to the short-chain dehydrogenases/reductases (SDR) family.</text>
</comment>
<evidence type="ECO:0000256" key="2">
    <source>
        <dbReference type="ARBA" id="ARBA00023002"/>
    </source>
</evidence>
<dbReference type="Proteomes" id="UP001172673">
    <property type="component" value="Unassembled WGS sequence"/>
</dbReference>
<evidence type="ECO:0000256" key="1">
    <source>
        <dbReference type="ARBA" id="ARBA00006484"/>
    </source>
</evidence>
<name>A0AA38XLB4_9EURO</name>
<protein>
    <submittedName>
        <fullName evidence="3">Uncharacterized protein</fullName>
    </submittedName>
</protein>
<dbReference type="Pfam" id="PF00106">
    <property type="entry name" value="adh_short"/>
    <property type="match status" value="1"/>
</dbReference>
<dbReference type="PANTHER" id="PTHR43008">
    <property type="entry name" value="BENZIL REDUCTASE"/>
    <property type="match status" value="1"/>
</dbReference>
<evidence type="ECO:0000313" key="3">
    <source>
        <dbReference type="EMBL" id="KAJ9615597.1"/>
    </source>
</evidence>
<sequence length="294" mass="31054">MGDATPLVLPSPFKGWHTDTYPAIDPTRPELSLKGKSAIVTGGAGAIGSATVSALAKAGASLVGIVGRTQQTLDEAKAKLESQYPKTKLVAVTADITSLASLESAFKQIRAHASSPVDILVHNAGHLAQPTTIINSDPKEWWTSFEINNLGAFNSVRAFLPLASPTATIVNISTAAAHFPTAGVRNLSAYSSSKLGALKIFEFVAAENPELHVVSIQPGVIKSEINTKHGELPPMDTPELAGSFAVWSCSEEAKFLRGKLVWANWDVDEMKAKAEKIQGSPVFTIGLAGWPSMS</sequence>
<dbReference type="SUPFAM" id="SSF51735">
    <property type="entry name" value="NAD(P)-binding Rossmann-fold domains"/>
    <property type="match status" value="1"/>
</dbReference>
<reference evidence="3" key="1">
    <citation type="submission" date="2022-10" db="EMBL/GenBank/DDBJ databases">
        <title>Culturing micro-colonial fungi from biological soil crusts in the Mojave desert and describing Neophaeococcomyces mojavensis, and introducing the new genera and species Taxawa tesnikishii.</title>
        <authorList>
            <person name="Kurbessoian T."/>
            <person name="Stajich J.E."/>
        </authorList>
    </citation>
    <scope>NUCLEOTIDE SEQUENCE</scope>
    <source>
        <strain evidence="3">TK_41</strain>
    </source>
</reference>
<dbReference type="GO" id="GO:0016616">
    <property type="term" value="F:oxidoreductase activity, acting on the CH-OH group of donors, NAD or NADP as acceptor"/>
    <property type="evidence" value="ECO:0007669"/>
    <property type="project" value="UniProtKB-ARBA"/>
</dbReference>
<evidence type="ECO:0000313" key="4">
    <source>
        <dbReference type="Proteomes" id="UP001172673"/>
    </source>
</evidence>
<dbReference type="Gene3D" id="3.40.50.720">
    <property type="entry name" value="NAD(P)-binding Rossmann-like Domain"/>
    <property type="match status" value="1"/>
</dbReference>
<keyword evidence="4" id="KW-1185">Reference proteome</keyword>
<proteinExistence type="inferred from homology"/>
<dbReference type="InterPro" id="IPR036291">
    <property type="entry name" value="NAD(P)-bd_dom_sf"/>
</dbReference>
<comment type="caution">
    <text evidence="3">The sequence shown here is derived from an EMBL/GenBank/DDBJ whole genome shotgun (WGS) entry which is preliminary data.</text>
</comment>
<dbReference type="AlphaFoldDB" id="A0AA38XLB4"/>
<dbReference type="PANTHER" id="PTHR43008:SF4">
    <property type="entry name" value="CHAIN DEHYDROGENASE, PUTATIVE (AFU_ORTHOLOGUE AFUA_4G08710)-RELATED"/>
    <property type="match status" value="1"/>
</dbReference>
<organism evidence="3 4">
    <name type="scientific">Cladophialophora chaetospira</name>
    <dbReference type="NCBI Taxonomy" id="386627"/>
    <lineage>
        <taxon>Eukaryota</taxon>
        <taxon>Fungi</taxon>
        <taxon>Dikarya</taxon>
        <taxon>Ascomycota</taxon>
        <taxon>Pezizomycotina</taxon>
        <taxon>Eurotiomycetes</taxon>
        <taxon>Chaetothyriomycetidae</taxon>
        <taxon>Chaetothyriales</taxon>
        <taxon>Herpotrichiellaceae</taxon>
        <taxon>Cladophialophora</taxon>
    </lineage>
</organism>
<gene>
    <name evidence="3" type="ORF">H2200_001672</name>
</gene>
<dbReference type="CDD" id="cd05233">
    <property type="entry name" value="SDR_c"/>
    <property type="match status" value="1"/>
</dbReference>
<dbReference type="GO" id="GO:0050664">
    <property type="term" value="F:oxidoreductase activity, acting on NAD(P)H, oxygen as acceptor"/>
    <property type="evidence" value="ECO:0007669"/>
    <property type="project" value="TreeGrafter"/>
</dbReference>
<dbReference type="InterPro" id="IPR002347">
    <property type="entry name" value="SDR_fam"/>
</dbReference>
<keyword evidence="2" id="KW-0560">Oxidoreductase</keyword>
<dbReference type="EMBL" id="JAPDRK010000002">
    <property type="protein sequence ID" value="KAJ9615597.1"/>
    <property type="molecule type" value="Genomic_DNA"/>
</dbReference>